<name>A0ABU1M213_9BURK</name>
<accession>A0ABU1M213</accession>
<comment type="caution">
    <text evidence="1">The sequence shown here is derived from an EMBL/GenBank/DDBJ whole genome shotgun (WGS) entry which is preliminary data.</text>
</comment>
<protein>
    <submittedName>
        <fullName evidence="1">Uncharacterized protein</fullName>
    </submittedName>
</protein>
<keyword evidence="2" id="KW-1185">Reference proteome</keyword>
<gene>
    <name evidence="1" type="ORF">J2804_006322</name>
</gene>
<evidence type="ECO:0000313" key="1">
    <source>
        <dbReference type="EMBL" id="MDR6412886.1"/>
    </source>
</evidence>
<evidence type="ECO:0000313" key="2">
    <source>
        <dbReference type="Proteomes" id="UP001264340"/>
    </source>
</evidence>
<sequence length="76" mass="8113">MSQQVSDLLEWRTALGHPAGYRVPKNMRAAHSLLQPAAFGSVTYRVSYDVEVGPSVLPFAVKEPGVFGVMAPAKGA</sequence>
<reference evidence="1 2" key="1">
    <citation type="submission" date="2023-07" db="EMBL/GenBank/DDBJ databases">
        <title>Sorghum-associated microbial communities from plants grown in Nebraska, USA.</title>
        <authorList>
            <person name="Schachtman D."/>
        </authorList>
    </citation>
    <scope>NUCLEOTIDE SEQUENCE [LARGE SCALE GENOMIC DNA]</scope>
    <source>
        <strain evidence="1 2">DS1316</strain>
    </source>
</reference>
<dbReference type="Proteomes" id="UP001264340">
    <property type="component" value="Unassembled WGS sequence"/>
</dbReference>
<proteinExistence type="predicted"/>
<dbReference type="EMBL" id="JAVDRP010000026">
    <property type="protein sequence ID" value="MDR6412886.1"/>
    <property type="molecule type" value="Genomic_DNA"/>
</dbReference>
<organism evidence="1 2">
    <name type="scientific">Paraburkholderia terricola</name>
    <dbReference type="NCBI Taxonomy" id="169427"/>
    <lineage>
        <taxon>Bacteria</taxon>
        <taxon>Pseudomonadati</taxon>
        <taxon>Pseudomonadota</taxon>
        <taxon>Betaproteobacteria</taxon>
        <taxon>Burkholderiales</taxon>
        <taxon>Burkholderiaceae</taxon>
        <taxon>Paraburkholderia</taxon>
    </lineage>
</organism>